<name>A0A9N9C928_9GLOM</name>
<accession>A0A9N9C928</accession>
<feature type="region of interest" description="Disordered" evidence="1">
    <location>
        <begin position="1"/>
        <end position="42"/>
    </location>
</feature>
<proteinExistence type="predicted"/>
<dbReference type="AlphaFoldDB" id="A0A9N9C928"/>
<dbReference type="Proteomes" id="UP000789405">
    <property type="component" value="Unassembled WGS sequence"/>
</dbReference>
<organism evidence="2 3">
    <name type="scientific">Dentiscutata erythropus</name>
    <dbReference type="NCBI Taxonomy" id="1348616"/>
    <lineage>
        <taxon>Eukaryota</taxon>
        <taxon>Fungi</taxon>
        <taxon>Fungi incertae sedis</taxon>
        <taxon>Mucoromycota</taxon>
        <taxon>Glomeromycotina</taxon>
        <taxon>Glomeromycetes</taxon>
        <taxon>Diversisporales</taxon>
        <taxon>Gigasporaceae</taxon>
        <taxon>Dentiscutata</taxon>
    </lineage>
</organism>
<protein>
    <submittedName>
        <fullName evidence="2">5712_t:CDS:1</fullName>
    </submittedName>
</protein>
<dbReference type="EMBL" id="CAJVPY010003397">
    <property type="protein sequence ID" value="CAG8590687.1"/>
    <property type="molecule type" value="Genomic_DNA"/>
</dbReference>
<reference evidence="2" key="1">
    <citation type="submission" date="2021-06" db="EMBL/GenBank/DDBJ databases">
        <authorList>
            <person name="Kallberg Y."/>
            <person name="Tangrot J."/>
            <person name="Rosling A."/>
        </authorList>
    </citation>
    <scope>NUCLEOTIDE SEQUENCE</scope>
    <source>
        <strain evidence="2">MA453B</strain>
    </source>
</reference>
<evidence type="ECO:0000313" key="3">
    <source>
        <dbReference type="Proteomes" id="UP000789405"/>
    </source>
</evidence>
<feature type="region of interest" description="Disordered" evidence="1">
    <location>
        <begin position="60"/>
        <end position="94"/>
    </location>
</feature>
<feature type="region of interest" description="Disordered" evidence="1">
    <location>
        <begin position="134"/>
        <end position="161"/>
    </location>
</feature>
<comment type="caution">
    <text evidence="2">The sequence shown here is derived from an EMBL/GenBank/DDBJ whole genome shotgun (WGS) entry which is preliminary data.</text>
</comment>
<dbReference type="OrthoDB" id="542931at2759"/>
<keyword evidence="3" id="KW-1185">Reference proteome</keyword>
<evidence type="ECO:0000313" key="2">
    <source>
        <dbReference type="EMBL" id="CAG8590687.1"/>
    </source>
</evidence>
<feature type="compositionally biased region" description="Low complexity" evidence="1">
    <location>
        <begin position="27"/>
        <end position="38"/>
    </location>
</feature>
<sequence>MNSCGKKIVRRPWNAQALGLPQEPEETSSSTSNYQSYSWNKKTRRNTWNESSQYNYYDEREYEREYAPPKPWRSNSYNSYRETREDERNFDDDENAYLFPSEKTDERCVNVTNPNKSDLPKVITVKISQLSLNDSASDKSDDVITPKTPEQNPIDDSPLLINLDEPPIVPKPVENKISEDIYSLDWEQYQYSIFENELRASKQNAPQPIRCKLPESLADFDSLI</sequence>
<gene>
    <name evidence="2" type="ORF">DERYTH_LOCUS7146</name>
</gene>
<evidence type="ECO:0000256" key="1">
    <source>
        <dbReference type="SAM" id="MobiDB-lite"/>
    </source>
</evidence>